<name>A0A835L0B8_SPOEX</name>
<gene>
    <name evidence="1" type="ORF">HW555_012859</name>
</gene>
<comment type="caution">
    <text evidence="1">The sequence shown here is derived from an EMBL/GenBank/DDBJ whole genome shotgun (WGS) entry which is preliminary data.</text>
</comment>
<organism evidence="1 2">
    <name type="scientific">Spodoptera exigua</name>
    <name type="common">Beet armyworm</name>
    <name type="synonym">Noctua fulgens</name>
    <dbReference type="NCBI Taxonomy" id="7107"/>
    <lineage>
        <taxon>Eukaryota</taxon>
        <taxon>Metazoa</taxon>
        <taxon>Ecdysozoa</taxon>
        <taxon>Arthropoda</taxon>
        <taxon>Hexapoda</taxon>
        <taxon>Insecta</taxon>
        <taxon>Pterygota</taxon>
        <taxon>Neoptera</taxon>
        <taxon>Endopterygota</taxon>
        <taxon>Lepidoptera</taxon>
        <taxon>Glossata</taxon>
        <taxon>Ditrysia</taxon>
        <taxon>Noctuoidea</taxon>
        <taxon>Noctuidae</taxon>
        <taxon>Amphipyrinae</taxon>
        <taxon>Spodoptera</taxon>
    </lineage>
</organism>
<evidence type="ECO:0000313" key="2">
    <source>
        <dbReference type="Proteomes" id="UP000648187"/>
    </source>
</evidence>
<accession>A0A835L0B8</accession>
<protein>
    <submittedName>
        <fullName evidence="1">Uncharacterized protein</fullName>
    </submittedName>
</protein>
<dbReference type="AlphaFoldDB" id="A0A835L0B8"/>
<sequence>MRTNNMVESWNAKIKKIIPEKPNIAQFLNGIKKDANFYFSKSNRPVDVVAGCKHVVSQVRFSYGACCMLHVQDIEKTLNKFVCYKE</sequence>
<reference evidence="1" key="1">
    <citation type="submission" date="2020-08" db="EMBL/GenBank/DDBJ databases">
        <title>Spodoptera exigua strain:BAW_Kor-Di-RS1 Genome sequencing and assembly.</title>
        <authorList>
            <person name="Kim J."/>
            <person name="Nam H.Y."/>
            <person name="Kwon M."/>
            <person name="Choi J.H."/>
            <person name="Cho S.R."/>
            <person name="Kim G.-H."/>
        </authorList>
    </citation>
    <scope>NUCLEOTIDE SEQUENCE</scope>
    <source>
        <strain evidence="1">BAW_Kor-Di-RS1</strain>
        <tissue evidence="1">Whole-body</tissue>
    </source>
</reference>
<keyword evidence="2" id="KW-1185">Reference proteome</keyword>
<evidence type="ECO:0000313" key="1">
    <source>
        <dbReference type="EMBL" id="KAF9406952.1"/>
    </source>
</evidence>
<proteinExistence type="predicted"/>
<dbReference type="Proteomes" id="UP000648187">
    <property type="component" value="Unassembled WGS sequence"/>
</dbReference>
<dbReference type="EMBL" id="JACKWZ010000526">
    <property type="protein sequence ID" value="KAF9406952.1"/>
    <property type="molecule type" value="Genomic_DNA"/>
</dbReference>